<dbReference type="PANTHER" id="PTHR35131:SF2">
    <property type="entry name" value="GAG-POL POLYPROTEIN"/>
    <property type="match status" value="1"/>
</dbReference>
<proteinExistence type="predicted"/>
<reference evidence="1" key="1">
    <citation type="journal article" date="2016" name="Nat. Genet.">
        <title>A high-quality carrot genome assembly provides new insights into carotenoid accumulation and asterid genome evolution.</title>
        <authorList>
            <person name="Iorizzo M."/>
            <person name="Ellison S."/>
            <person name="Senalik D."/>
            <person name="Zeng P."/>
            <person name="Satapoomin P."/>
            <person name="Huang J."/>
            <person name="Bowman M."/>
            <person name="Iovene M."/>
            <person name="Sanseverino W."/>
            <person name="Cavagnaro P."/>
            <person name="Yildiz M."/>
            <person name="Macko-Podgorni A."/>
            <person name="Moranska E."/>
            <person name="Grzebelus E."/>
            <person name="Grzebelus D."/>
            <person name="Ashrafi H."/>
            <person name="Zheng Z."/>
            <person name="Cheng S."/>
            <person name="Spooner D."/>
            <person name="Van Deynze A."/>
            <person name="Simon P."/>
        </authorList>
    </citation>
    <scope>NUCLEOTIDE SEQUENCE</scope>
    <source>
        <tissue evidence="1">Leaf</tissue>
    </source>
</reference>
<dbReference type="PANTHER" id="PTHR35131">
    <property type="entry name" value="EXPRESSED PROTEIN"/>
    <property type="match status" value="1"/>
</dbReference>
<evidence type="ECO:0000313" key="2">
    <source>
        <dbReference type="Proteomes" id="UP000077755"/>
    </source>
</evidence>
<accession>A0A166AI60</accession>
<name>A0A166AI60_DAUCS</name>
<dbReference type="OMA" id="QSMHKST"/>
<keyword evidence="2" id="KW-1185">Reference proteome</keyword>
<protein>
    <submittedName>
        <fullName evidence="1">Uncharacterized protein</fullName>
    </submittedName>
</protein>
<gene>
    <name evidence="1" type="ORF">DCAR_0311339</name>
</gene>
<dbReference type="AlphaFoldDB" id="A0A166AI60"/>
<reference evidence="1" key="2">
    <citation type="submission" date="2022-03" db="EMBL/GenBank/DDBJ databases">
        <title>Draft title - Genomic analysis of global carrot germplasm unveils the trajectory of domestication and the origin of high carotenoid orange carrot.</title>
        <authorList>
            <person name="Iorizzo M."/>
            <person name="Ellison S."/>
            <person name="Senalik D."/>
            <person name="Macko-Podgorni A."/>
            <person name="Grzebelus D."/>
            <person name="Bostan H."/>
            <person name="Rolling W."/>
            <person name="Curaba J."/>
            <person name="Simon P."/>
        </authorList>
    </citation>
    <scope>NUCLEOTIDE SEQUENCE</scope>
    <source>
        <tissue evidence="1">Leaf</tissue>
    </source>
</reference>
<dbReference type="Gramene" id="KZN01288">
    <property type="protein sequence ID" value="KZN01288"/>
    <property type="gene ID" value="DCAR_010042"/>
</dbReference>
<organism evidence="1 2">
    <name type="scientific">Daucus carota subsp. sativus</name>
    <name type="common">Carrot</name>
    <dbReference type="NCBI Taxonomy" id="79200"/>
    <lineage>
        <taxon>Eukaryota</taxon>
        <taxon>Viridiplantae</taxon>
        <taxon>Streptophyta</taxon>
        <taxon>Embryophyta</taxon>
        <taxon>Tracheophyta</taxon>
        <taxon>Spermatophyta</taxon>
        <taxon>Magnoliopsida</taxon>
        <taxon>eudicotyledons</taxon>
        <taxon>Gunneridae</taxon>
        <taxon>Pentapetalae</taxon>
        <taxon>asterids</taxon>
        <taxon>campanulids</taxon>
        <taxon>Apiales</taxon>
        <taxon>Apiaceae</taxon>
        <taxon>Apioideae</taxon>
        <taxon>Scandiceae</taxon>
        <taxon>Daucinae</taxon>
        <taxon>Daucus</taxon>
        <taxon>Daucus sect. Daucus</taxon>
    </lineage>
</organism>
<evidence type="ECO:0000313" key="1">
    <source>
        <dbReference type="EMBL" id="WOG92081.1"/>
    </source>
</evidence>
<sequence>MPSLPTHEHSNQITTYPSQGKNRSVVYIKKTKLPMANSHTKIPLRTTSLQAQTGTRGTFGSTPEKMMYKSSSNTSSVAERMAGKTPVQIGTRGTFGSLVTQEIEYFAQLEVKSQIMSQKPVERKLTDAGSTKPKLGSMITIAKKKKGSSRLLPSMCSMVDIVEKRNQPNMSSRFSYRSLKADTNTLHV</sequence>
<dbReference type="Proteomes" id="UP000077755">
    <property type="component" value="Chromosome 3"/>
</dbReference>
<dbReference type="EMBL" id="CP093345">
    <property type="protein sequence ID" value="WOG92081.1"/>
    <property type="molecule type" value="Genomic_DNA"/>
</dbReference>